<name>A0A4C1VI04_EUMVA</name>
<sequence length="83" mass="9013">MEFGYNPMQVIDLKGLTLNETVVDIDREEVLIDIVALSQSCKLMPRNVKKLAARGGDRGVRGREGSGQGNPRPTVSYSPLAAL</sequence>
<proteinExistence type="predicted"/>
<dbReference type="EMBL" id="BGZK01000346">
    <property type="protein sequence ID" value="GBP38283.1"/>
    <property type="molecule type" value="Genomic_DNA"/>
</dbReference>
<reference evidence="2 3" key="1">
    <citation type="journal article" date="2019" name="Commun. Biol.">
        <title>The bagworm genome reveals a unique fibroin gene that provides high tensile strength.</title>
        <authorList>
            <person name="Kono N."/>
            <person name="Nakamura H."/>
            <person name="Ohtoshi R."/>
            <person name="Tomita M."/>
            <person name="Numata K."/>
            <person name="Arakawa K."/>
        </authorList>
    </citation>
    <scope>NUCLEOTIDE SEQUENCE [LARGE SCALE GENOMIC DNA]</scope>
</reference>
<keyword evidence="3" id="KW-1185">Reference proteome</keyword>
<gene>
    <name evidence="2" type="ORF">EVAR_29227_1</name>
</gene>
<accession>A0A4C1VI04</accession>
<feature type="compositionally biased region" description="Basic and acidic residues" evidence="1">
    <location>
        <begin position="55"/>
        <end position="64"/>
    </location>
</feature>
<dbReference type="Proteomes" id="UP000299102">
    <property type="component" value="Unassembled WGS sequence"/>
</dbReference>
<evidence type="ECO:0000313" key="2">
    <source>
        <dbReference type="EMBL" id="GBP38283.1"/>
    </source>
</evidence>
<evidence type="ECO:0000256" key="1">
    <source>
        <dbReference type="SAM" id="MobiDB-lite"/>
    </source>
</evidence>
<evidence type="ECO:0000313" key="3">
    <source>
        <dbReference type="Proteomes" id="UP000299102"/>
    </source>
</evidence>
<comment type="caution">
    <text evidence="2">The sequence shown here is derived from an EMBL/GenBank/DDBJ whole genome shotgun (WGS) entry which is preliminary data.</text>
</comment>
<protein>
    <submittedName>
        <fullName evidence="2">Uncharacterized protein</fullName>
    </submittedName>
</protein>
<feature type="region of interest" description="Disordered" evidence="1">
    <location>
        <begin position="52"/>
        <end position="83"/>
    </location>
</feature>
<dbReference type="AlphaFoldDB" id="A0A4C1VI04"/>
<organism evidence="2 3">
    <name type="scientific">Eumeta variegata</name>
    <name type="common">Bagworm moth</name>
    <name type="synonym">Eumeta japonica</name>
    <dbReference type="NCBI Taxonomy" id="151549"/>
    <lineage>
        <taxon>Eukaryota</taxon>
        <taxon>Metazoa</taxon>
        <taxon>Ecdysozoa</taxon>
        <taxon>Arthropoda</taxon>
        <taxon>Hexapoda</taxon>
        <taxon>Insecta</taxon>
        <taxon>Pterygota</taxon>
        <taxon>Neoptera</taxon>
        <taxon>Endopterygota</taxon>
        <taxon>Lepidoptera</taxon>
        <taxon>Glossata</taxon>
        <taxon>Ditrysia</taxon>
        <taxon>Tineoidea</taxon>
        <taxon>Psychidae</taxon>
        <taxon>Oiketicinae</taxon>
        <taxon>Eumeta</taxon>
    </lineage>
</organism>